<dbReference type="Gene3D" id="3.10.50.40">
    <property type="match status" value="1"/>
</dbReference>
<evidence type="ECO:0000313" key="15">
    <source>
        <dbReference type="EMBL" id="VFK54000.1"/>
    </source>
</evidence>
<keyword evidence="3" id="KW-0997">Cell inner membrane</keyword>
<sequence>MLQDIRDRAQGWIAWLLVLFISIPFALWGIHEYLGTDPNIPVAEIDGTELGLRQFQQAYRQQQTRLQNIFGADFDLRVLDERELKKNTLNELIDKQLLLREGINYGLHIGDQQLAGIIQSQQAFQDGGRFSDALYQQWLRMSGYTAGGFEYEYRRDLLVDQIQAAIADTALVGQEDIKNTLRLKEQKRIISLITIPKTRYLGTQITEDAIRDYYDSNQAEFVTAERISVDYLELSLDNLPNVPDPAEEELHALYENQQADYIEPEQRRARHILILLDPDADEVAMTAARGKLMGIKQRLEKGDAFEDLAKEYSEDTDSASQGGDLGFFRAGIMDPQFEVAAYSLVEGEVSEPVRSRFGLHLIKLTGIRPSTILPFEEVREKLLQDFQRHQKEQQFFDQAEQLANLTFGNPDTLAIAADTLGIKIEETGFFDHSGSKSPDDKTSDETMPDAIIKNRKFINAAFSEDVLSNGNNSEPVELGEYRVVVLRLKDYKPALPKPIDAVRERISIILDAEQARKQVAELGKQLVTQLQDGENLTSVSKAHEFPLRERIEIGRKNTSEIREIVDRVFRMPYPQNNSIVYDNLVTPTGDGIVVALQEVIDKESANDDTALWSTTRNTLISTYGREEYQAYVRTLRAGAKIRIHEDNL</sequence>
<feature type="transmembrane region" description="Helical" evidence="12">
    <location>
        <begin position="12"/>
        <end position="30"/>
    </location>
</feature>
<dbReference type="InterPro" id="IPR027304">
    <property type="entry name" value="Trigger_fact/SurA_dom_sf"/>
</dbReference>
<evidence type="ECO:0000256" key="3">
    <source>
        <dbReference type="ARBA" id="ARBA00022519"/>
    </source>
</evidence>
<keyword evidence="6 12" id="KW-0472">Membrane</keyword>
<dbReference type="Gene3D" id="1.10.4030.10">
    <property type="entry name" value="Porin chaperone SurA, peptide-binding domain"/>
    <property type="match status" value="1"/>
</dbReference>
<keyword evidence="5 12" id="KW-1133">Transmembrane helix</keyword>
<evidence type="ECO:0000256" key="12">
    <source>
        <dbReference type="SAM" id="Phobius"/>
    </source>
</evidence>
<keyword evidence="11" id="KW-0697">Rotamase</keyword>
<comment type="subcellular location">
    <subcellularLocation>
        <location evidence="1">Cell inner membrane</location>
        <topology evidence="1">Single-pass type II membrane protein</topology>
        <orientation evidence="1">Periplasmic side</orientation>
    </subcellularLocation>
</comment>
<dbReference type="SUPFAM" id="SSF109998">
    <property type="entry name" value="Triger factor/SurA peptide-binding domain-like"/>
    <property type="match status" value="1"/>
</dbReference>
<evidence type="ECO:0000256" key="8">
    <source>
        <dbReference type="ARBA" id="ARBA00038408"/>
    </source>
</evidence>
<dbReference type="PANTHER" id="PTHR47529">
    <property type="entry name" value="PEPTIDYL-PROLYL CIS-TRANS ISOMERASE D"/>
    <property type="match status" value="1"/>
</dbReference>
<dbReference type="AlphaFoldDB" id="A0A450ZHB7"/>
<dbReference type="PROSITE" id="PS01096">
    <property type="entry name" value="PPIC_PPIASE_1"/>
    <property type="match status" value="1"/>
</dbReference>
<evidence type="ECO:0000313" key="14">
    <source>
        <dbReference type="EMBL" id="VFK53169.1"/>
    </source>
</evidence>
<gene>
    <name evidence="16" type="ORF">BECKTUN1418D_GA0071000_104118</name>
    <name evidence="15" type="ORF">BECKTUN1418E_GA0071001_101922</name>
    <name evidence="14" type="ORF">BECKTUN1418F_GA0071002_101722</name>
</gene>
<dbReference type="InterPro" id="IPR023058">
    <property type="entry name" value="PPIase_PpiC_CS"/>
</dbReference>
<dbReference type="EMBL" id="CAADFY010000017">
    <property type="protein sequence ID" value="VFK53169.1"/>
    <property type="molecule type" value="Genomic_DNA"/>
</dbReference>
<dbReference type="PANTHER" id="PTHR47529:SF1">
    <property type="entry name" value="PERIPLASMIC CHAPERONE PPID"/>
    <property type="match status" value="1"/>
</dbReference>
<evidence type="ECO:0000259" key="13">
    <source>
        <dbReference type="PROSITE" id="PS50198"/>
    </source>
</evidence>
<evidence type="ECO:0000256" key="10">
    <source>
        <dbReference type="ARBA" id="ARBA00042775"/>
    </source>
</evidence>
<organism evidence="14">
    <name type="scientific">Candidatus Kentrum sp. TUN</name>
    <dbReference type="NCBI Taxonomy" id="2126343"/>
    <lineage>
        <taxon>Bacteria</taxon>
        <taxon>Pseudomonadati</taxon>
        <taxon>Pseudomonadota</taxon>
        <taxon>Gammaproteobacteria</taxon>
        <taxon>Candidatus Kentrum</taxon>
    </lineage>
</organism>
<dbReference type="SUPFAM" id="SSF54534">
    <property type="entry name" value="FKBP-like"/>
    <property type="match status" value="1"/>
</dbReference>
<dbReference type="PROSITE" id="PS50198">
    <property type="entry name" value="PPIC_PPIASE_2"/>
    <property type="match status" value="1"/>
</dbReference>
<dbReference type="Pfam" id="PF00639">
    <property type="entry name" value="Rotamase"/>
    <property type="match status" value="1"/>
</dbReference>
<protein>
    <recommendedName>
        <fullName evidence="9">Periplasmic chaperone PpiD</fullName>
    </recommendedName>
    <alternativeName>
        <fullName evidence="10">Periplasmic folding chaperone</fullName>
    </alternativeName>
</protein>
<dbReference type="InterPro" id="IPR000297">
    <property type="entry name" value="PPIase_PpiC"/>
</dbReference>
<evidence type="ECO:0000256" key="11">
    <source>
        <dbReference type="PROSITE-ProRule" id="PRU00278"/>
    </source>
</evidence>
<dbReference type="InterPro" id="IPR052029">
    <property type="entry name" value="PpiD_chaperone"/>
</dbReference>
<keyword evidence="11 14" id="KW-0413">Isomerase</keyword>
<comment type="similarity">
    <text evidence="8">Belongs to the PpiD chaperone family.</text>
</comment>
<keyword evidence="2" id="KW-1003">Cell membrane</keyword>
<accession>A0A450ZHB7</accession>
<dbReference type="InterPro" id="IPR046357">
    <property type="entry name" value="PPIase_dom_sf"/>
</dbReference>
<dbReference type="GO" id="GO:0003755">
    <property type="term" value="F:peptidyl-prolyl cis-trans isomerase activity"/>
    <property type="evidence" value="ECO:0007669"/>
    <property type="project" value="UniProtKB-KW"/>
</dbReference>
<proteinExistence type="inferred from homology"/>
<reference evidence="14" key="1">
    <citation type="submission" date="2019-02" db="EMBL/GenBank/DDBJ databases">
        <authorList>
            <person name="Gruber-Vodicka R. H."/>
            <person name="Seah K. B. B."/>
        </authorList>
    </citation>
    <scope>NUCLEOTIDE SEQUENCE</scope>
    <source>
        <strain evidence="16">BECK_BY1</strain>
        <strain evidence="15">BECK_BY2</strain>
        <strain evidence="14">BECK_BY3</strain>
    </source>
</reference>
<evidence type="ECO:0000256" key="6">
    <source>
        <dbReference type="ARBA" id="ARBA00023136"/>
    </source>
</evidence>
<evidence type="ECO:0000256" key="2">
    <source>
        <dbReference type="ARBA" id="ARBA00022475"/>
    </source>
</evidence>
<evidence type="ECO:0000256" key="5">
    <source>
        <dbReference type="ARBA" id="ARBA00022989"/>
    </source>
</evidence>
<evidence type="ECO:0000256" key="7">
    <source>
        <dbReference type="ARBA" id="ARBA00023186"/>
    </source>
</evidence>
<evidence type="ECO:0000313" key="16">
    <source>
        <dbReference type="EMBL" id="VFK56115.1"/>
    </source>
</evidence>
<keyword evidence="7" id="KW-0143">Chaperone</keyword>
<feature type="domain" description="PpiC" evidence="13">
    <location>
        <begin position="264"/>
        <end position="366"/>
    </location>
</feature>
<dbReference type="EMBL" id="CAADFV010000019">
    <property type="protein sequence ID" value="VFK54000.1"/>
    <property type="molecule type" value="Genomic_DNA"/>
</dbReference>
<name>A0A450ZHB7_9GAMM</name>
<dbReference type="EMBL" id="CAADFX010000041">
    <property type="protein sequence ID" value="VFK56115.1"/>
    <property type="molecule type" value="Genomic_DNA"/>
</dbReference>
<dbReference type="GO" id="GO:0005886">
    <property type="term" value="C:plasma membrane"/>
    <property type="evidence" value="ECO:0007669"/>
    <property type="project" value="UniProtKB-SubCell"/>
</dbReference>
<evidence type="ECO:0000256" key="1">
    <source>
        <dbReference type="ARBA" id="ARBA00004382"/>
    </source>
</evidence>
<evidence type="ECO:0000256" key="9">
    <source>
        <dbReference type="ARBA" id="ARBA00040743"/>
    </source>
</evidence>
<keyword evidence="4 12" id="KW-0812">Transmembrane</keyword>
<dbReference type="Pfam" id="PF13624">
    <property type="entry name" value="SurA_N_3"/>
    <property type="match status" value="1"/>
</dbReference>
<evidence type="ECO:0000256" key="4">
    <source>
        <dbReference type="ARBA" id="ARBA00022692"/>
    </source>
</evidence>